<evidence type="ECO:0000313" key="2">
    <source>
        <dbReference type="EMBL" id="CAA0124034.1"/>
    </source>
</evidence>
<accession>A0A5S9QVU8</accession>
<dbReference type="Gene3D" id="3.40.50.1110">
    <property type="entry name" value="SGNH hydrolase"/>
    <property type="match status" value="1"/>
</dbReference>
<organism evidence="2 3">
    <name type="scientific">BD1-7 clade bacterium</name>
    <dbReference type="NCBI Taxonomy" id="2029982"/>
    <lineage>
        <taxon>Bacteria</taxon>
        <taxon>Pseudomonadati</taxon>
        <taxon>Pseudomonadota</taxon>
        <taxon>Gammaproteobacteria</taxon>
        <taxon>Cellvibrionales</taxon>
        <taxon>Spongiibacteraceae</taxon>
        <taxon>BD1-7 clade</taxon>
    </lineage>
</organism>
<keyword evidence="3" id="KW-1185">Reference proteome</keyword>
<feature type="signal peptide" evidence="1">
    <location>
        <begin position="1"/>
        <end position="24"/>
    </location>
</feature>
<feature type="chain" id="PRO_5025031200" evidence="1">
    <location>
        <begin position="25"/>
        <end position="345"/>
    </location>
</feature>
<name>A0A5S9QVU8_9GAMM</name>
<dbReference type="AlphaFoldDB" id="A0A5S9QVU8"/>
<keyword evidence="1" id="KW-0732">Signal</keyword>
<dbReference type="Pfam" id="PF00657">
    <property type="entry name" value="Lipase_GDSL"/>
    <property type="match status" value="1"/>
</dbReference>
<dbReference type="InterPro" id="IPR001087">
    <property type="entry name" value="GDSL"/>
</dbReference>
<dbReference type="EMBL" id="CACSIO010000056">
    <property type="protein sequence ID" value="CAA0124034.1"/>
    <property type="molecule type" value="Genomic_DNA"/>
</dbReference>
<dbReference type="GO" id="GO:0016788">
    <property type="term" value="F:hydrolase activity, acting on ester bonds"/>
    <property type="evidence" value="ECO:0007669"/>
    <property type="project" value="InterPro"/>
</dbReference>
<evidence type="ECO:0000313" key="3">
    <source>
        <dbReference type="Proteomes" id="UP000441399"/>
    </source>
</evidence>
<gene>
    <name evidence="2" type="ORF">OPDIPICF_02959</name>
</gene>
<dbReference type="OrthoDB" id="270714at2"/>
<reference evidence="2 3" key="1">
    <citation type="submission" date="2019-11" db="EMBL/GenBank/DDBJ databases">
        <authorList>
            <person name="Holert J."/>
        </authorList>
    </citation>
    <scope>NUCLEOTIDE SEQUENCE [LARGE SCALE GENOMIC DNA]</scope>
    <source>
        <strain evidence="2">SB11_3</strain>
    </source>
</reference>
<proteinExistence type="predicted"/>
<dbReference type="Proteomes" id="UP000441399">
    <property type="component" value="Unassembled WGS sequence"/>
</dbReference>
<sequence length="345" mass="37214">MHYLKKLAYPLALSTMLASPTVLANPIKIGAVGDSMTDEYLDTGTNANTDIAAYNWVEILAGLRGQHLNFGEYRSTLKNGWPDHRAAGYQYNFAKVAATASPAARVSLDFWITTYDMPIDSAAMESTYVDDQVTGLLNEPVEFVVVAAGSNDYFFKSNDISLFGNPSRNDEAVDQPFADDVVSSLIRHVDRLQEKDMKILLAYIPMGTAGGADTAILDSIAYANETLEAAALKRGIPMVKMFDFAKNKDGGITVGDVTVALKGVAKSADLVPEGTPGAGKCRSDGLCAGPTHKSHFIADDELHPNTLVQAQMANQILKALNQGYQLNVPLLTEEEMLSLTNRSAL</sequence>
<dbReference type="InterPro" id="IPR036514">
    <property type="entry name" value="SGNH_hydro_sf"/>
</dbReference>
<evidence type="ECO:0000256" key="1">
    <source>
        <dbReference type="SAM" id="SignalP"/>
    </source>
</evidence>
<protein>
    <submittedName>
        <fullName evidence="2">Uncharacterized protein</fullName>
    </submittedName>
</protein>
<dbReference type="SUPFAM" id="SSF52266">
    <property type="entry name" value="SGNH hydrolase"/>
    <property type="match status" value="1"/>
</dbReference>